<evidence type="ECO:0000313" key="2">
    <source>
        <dbReference type="EMBL" id="SDB15620.1"/>
    </source>
</evidence>
<gene>
    <name evidence="2" type="ORF">SAMN02910417_01170</name>
</gene>
<dbReference type="Pfam" id="PF04991">
    <property type="entry name" value="LicD"/>
    <property type="match status" value="1"/>
</dbReference>
<name>A0A1G6B4L9_EUBOX</name>
<dbReference type="GO" id="GO:0009100">
    <property type="term" value="P:glycoprotein metabolic process"/>
    <property type="evidence" value="ECO:0007669"/>
    <property type="project" value="UniProtKB-ARBA"/>
</dbReference>
<organism evidence="2 3">
    <name type="scientific">Eubacterium oxidoreducens</name>
    <dbReference type="NCBI Taxonomy" id="1732"/>
    <lineage>
        <taxon>Bacteria</taxon>
        <taxon>Bacillati</taxon>
        <taxon>Bacillota</taxon>
        <taxon>Clostridia</taxon>
        <taxon>Eubacteriales</taxon>
        <taxon>Eubacteriaceae</taxon>
        <taxon>Eubacterium</taxon>
    </lineage>
</organism>
<dbReference type="GO" id="GO:0016740">
    <property type="term" value="F:transferase activity"/>
    <property type="evidence" value="ECO:0007669"/>
    <property type="project" value="UniProtKB-KW"/>
</dbReference>
<dbReference type="AlphaFoldDB" id="A0A1G6B4L9"/>
<dbReference type="Gene3D" id="3.40.50.720">
    <property type="entry name" value="NAD(P)-binding Rossmann-like Domain"/>
    <property type="match status" value="1"/>
</dbReference>
<feature type="domain" description="LicD/FKTN/FKRP nucleotidyltransferase" evidence="1">
    <location>
        <begin position="45"/>
        <end position="270"/>
    </location>
</feature>
<dbReference type="STRING" id="1732.SAMN02910417_01170"/>
<reference evidence="2 3" key="1">
    <citation type="submission" date="2016-10" db="EMBL/GenBank/DDBJ databases">
        <authorList>
            <person name="de Groot N.N."/>
        </authorList>
    </citation>
    <scope>NUCLEOTIDE SEQUENCE [LARGE SCALE GENOMIC DNA]</scope>
    <source>
        <strain evidence="2 3">DSM 3217</strain>
    </source>
</reference>
<protein>
    <submittedName>
        <fullName evidence="2">Lipopolysaccharide cholinephosphotransferase</fullName>
    </submittedName>
</protein>
<dbReference type="PANTHER" id="PTHR43404:SF2">
    <property type="entry name" value="LIPOPOLYSACCHARIDE CHOLINEPHOSPHOTRANSFERASE LICD"/>
    <property type="match status" value="1"/>
</dbReference>
<dbReference type="EMBL" id="FMXR01000008">
    <property type="protein sequence ID" value="SDB15620.1"/>
    <property type="molecule type" value="Genomic_DNA"/>
</dbReference>
<sequence>MNTFDRINREEFLKPEYRDDWYVDERMKAIWYSQLEMICEVNKICEKHQIKWFIAHGTLLGAVRHGGFIPWDDDIDINMPREDYERFRKIANEELKAPFFFQCSENESDYFLGFGRIRDERGTDCFLADCNKAINNGIYMDIFPMDDVIEDEKKRYKQSKKIEKYRRLNYASIYAKTNRAFYEVRPLQWWWYCIRARFLQKLYGKQYLIEQFNRACQLGNHKGGIRSAIHCLRTNYECCYWYKEDYEKLTKLSFEGLMMPAPAGYKRCLEIKWKDYMALPPVHERGYKHVEHIIDPFVSYKEFPFERFTDFPKYNRERELILYAAGTACEDFLKRYGKNYPIRYIVDGNPDKVGTIFHGCRVISFEQLKEDIKQAKNCQILITSMYYQEIGQQLDNIGLTEHYVFIRDRRYECN</sequence>
<accession>A0A1G6B4L9</accession>
<evidence type="ECO:0000259" key="1">
    <source>
        <dbReference type="Pfam" id="PF04991"/>
    </source>
</evidence>
<dbReference type="OrthoDB" id="9786100at2"/>
<dbReference type="RefSeq" id="WP_090173354.1">
    <property type="nucleotide sequence ID" value="NZ_FMXR01000008.1"/>
</dbReference>
<dbReference type="InterPro" id="IPR052942">
    <property type="entry name" value="LPS_cholinephosphotransferase"/>
</dbReference>
<keyword evidence="2" id="KW-0808">Transferase</keyword>
<proteinExistence type="predicted"/>
<dbReference type="InterPro" id="IPR007074">
    <property type="entry name" value="LicD/FKTN/FKRP_NTP_transf"/>
</dbReference>
<dbReference type="Proteomes" id="UP000199228">
    <property type="component" value="Unassembled WGS sequence"/>
</dbReference>
<dbReference type="PANTHER" id="PTHR43404">
    <property type="entry name" value="LIPOPOLYSACCHARIDE CHOLINEPHOSPHOTRANSFERASE LICD"/>
    <property type="match status" value="1"/>
</dbReference>
<evidence type="ECO:0000313" key="3">
    <source>
        <dbReference type="Proteomes" id="UP000199228"/>
    </source>
</evidence>
<keyword evidence="3" id="KW-1185">Reference proteome</keyword>